<name>A0A1G9UCI9_9BACT</name>
<dbReference type="EMBL" id="FNGS01000007">
    <property type="protein sequence ID" value="SDM57582.1"/>
    <property type="molecule type" value="Genomic_DNA"/>
</dbReference>
<dbReference type="Gene3D" id="1.10.260.40">
    <property type="entry name" value="lambda repressor-like DNA-binding domains"/>
    <property type="match status" value="1"/>
</dbReference>
<dbReference type="OrthoDB" id="9805356at2"/>
<dbReference type="Proteomes" id="UP000198901">
    <property type="component" value="Unassembled WGS sequence"/>
</dbReference>
<dbReference type="InterPro" id="IPR001387">
    <property type="entry name" value="Cro/C1-type_HTH"/>
</dbReference>
<sequence>MQEDILLQISSRLRETRKSQGITLQELANRAEVSKALISQIENNRTIPSLLVLINLIRSLGVDLNVFFEELANGAGNSRVLLRRSDEYQTFYKEDVREFAYRRILTKTVGGVPMDVVLLELQPRARRNKPIKTEAFEFKFLIRGEVEYIIGDEVHHLREGDSLFFDGRIPHRPANLTDSDALMLVFYFFVDKA</sequence>
<dbReference type="AlphaFoldDB" id="A0A1G9UCI9"/>
<dbReference type="SMART" id="SM00530">
    <property type="entry name" value="HTH_XRE"/>
    <property type="match status" value="1"/>
</dbReference>
<dbReference type="PANTHER" id="PTHR46797:SF1">
    <property type="entry name" value="METHYLPHOSPHONATE SYNTHASE"/>
    <property type="match status" value="1"/>
</dbReference>
<organism evidence="3 4">
    <name type="scientific">Siphonobacter aquaeclarae</name>
    <dbReference type="NCBI Taxonomy" id="563176"/>
    <lineage>
        <taxon>Bacteria</taxon>
        <taxon>Pseudomonadati</taxon>
        <taxon>Bacteroidota</taxon>
        <taxon>Cytophagia</taxon>
        <taxon>Cytophagales</taxon>
        <taxon>Cytophagaceae</taxon>
        <taxon>Siphonobacter</taxon>
    </lineage>
</organism>
<dbReference type="InterPro" id="IPR014710">
    <property type="entry name" value="RmlC-like_jellyroll"/>
</dbReference>
<dbReference type="CDD" id="cd00093">
    <property type="entry name" value="HTH_XRE"/>
    <property type="match status" value="1"/>
</dbReference>
<dbReference type="InterPro" id="IPR010982">
    <property type="entry name" value="Lambda_DNA-bd_dom_sf"/>
</dbReference>
<feature type="domain" description="HTH cro/C1-type" evidence="2">
    <location>
        <begin position="13"/>
        <end position="67"/>
    </location>
</feature>
<dbReference type="Gene3D" id="2.60.120.10">
    <property type="entry name" value="Jelly Rolls"/>
    <property type="match status" value="1"/>
</dbReference>
<dbReference type="SUPFAM" id="SSF51182">
    <property type="entry name" value="RmlC-like cupins"/>
    <property type="match status" value="1"/>
</dbReference>
<dbReference type="GO" id="GO:0005829">
    <property type="term" value="C:cytosol"/>
    <property type="evidence" value="ECO:0007669"/>
    <property type="project" value="TreeGrafter"/>
</dbReference>
<dbReference type="SUPFAM" id="SSF47413">
    <property type="entry name" value="lambda repressor-like DNA-binding domains"/>
    <property type="match status" value="1"/>
</dbReference>
<dbReference type="RefSeq" id="WP_093205809.1">
    <property type="nucleotide sequence ID" value="NZ_FNGS01000007.1"/>
</dbReference>
<evidence type="ECO:0000313" key="3">
    <source>
        <dbReference type="EMBL" id="SDM57582.1"/>
    </source>
</evidence>
<evidence type="ECO:0000256" key="1">
    <source>
        <dbReference type="ARBA" id="ARBA00023125"/>
    </source>
</evidence>
<dbReference type="CDD" id="cd02209">
    <property type="entry name" value="cupin_XRE_C"/>
    <property type="match status" value="1"/>
</dbReference>
<dbReference type="PANTHER" id="PTHR46797">
    <property type="entry name" value="HTH-TYPE TRANSCRIPTIONAL REGULATOR"/>
    <property type="match status" value="1"/>
</dbReference>
<dbReference type="Pfam" id="PF07883">
    <property type="entry name" value="Cupin_2"/>
    <property type="match status" value="1"/>
</dbReference>
<evidence type="ECO:0000259" key="2">
    <source>
        <dbReference type="PROSITE" id="PS50943"/>
    </source>
</evidence>
<dbReference type="GO" id="GO:0003700">
    <property type="term" value="F:DNA-binding transcription factor activity"/>
    <property type="evidence" value="ECO:0007669"/>
    <property type="project" value="TreeGrafter"/>
</dbReference>
<proteinExistence type="predicted"/>
<keyword evidence="1" id="KW-0238">DNA-binding</keyword>
<dbReference type="InterPro" id="IPR011051">
    <property type="entry name" value="RmlC_Cupin_sf"/>
</dbReference>
<gene>
    <name evidence="3" type="ORF">SAMN04488090_3765</name>
</gene>
<keyword evidence="4" id="KW-1185">Reference proteome</keyword>
<dbReference type="Pfam" id="PF01381">
    <property type="entry name" value="HTH_3"/>
    <property type="match status" value="1"/>
</dbReference>
<dbReference type="InterPro" id="IPR050807">
    <property type="entry name" value="TransReg_Diox_bact_type"/>
</dbReference>
<protein>
    <submittedName>
        <fullName evidence="3">Transcriptional regulator, XRE family with cupin sensor</fullName>
    </submittedName>
</protein>
<dbReference type="STRING" id="563176.SAMN04488090_3765"/>
<evidence type="ECO:0000313" key="4">
    <source>
        <dbReference type="Proteomes" id="UP000198901"/>
    </source>
</evidence>
<dbReference type="PROSITE" id="PS50943">
    <property type="entry name" value="HTH_CROC1"/>
    <property type="match status" value="1"/>
</dbReference>
<reference evidence="3 4" key="1">
    <citation type="submission" date="2016-10" db="EMBL/GenBank/DDBJ databases">
        <authorList>
            <person name="de Groot N.N."/>
        </authorList>
    </citation>
    <scope>NUCLEOTIDE SEQUENCE [LARGE SCALE GENOMIC DNA]</scope>
    <source>
        <strain evidence="3 4">DSM 21668</strain>
    </source>
</reference>
<dbReference type="GO" id="GO:0003677">
    <property type="term" value="F:DNA binding"/>
    <property type="evidence" value="ECO:0007669"/>
    <property type="project" value="UniProtKB-KW"/>
</dbReference>
<accession>A0A1G9UCI9</accession>
<dbReference type="InterPro" id="IPR013096">
    <property type="entry name" value="Cupin_2"/>
</dbReference>